<keyword evidence="10" id="KW-1185">Reference proteome</keyword>
<name>A0A917CU32_9GAMM</name>
<reference evidence="9" key="2">
    <citation type="submission" date="2020-09" db="EMBL/GenBank/DDBJ databases">
        <authorList>
            <person name="Sun Q."/>
            <person name="Zhou Y."/>
        </authorList>
    </citation>
    <scope>NUCLEOTIDE SEQUENCE</scope>
    <source>
        <strain evidence="9">CGMCC 1.12726</strain>
    </source>
</reference>
<sequence>MRLRYLMLLSALVLSSPLSAATGLEPAARALPVAERLLPPDNLRLPPANAVRTASGLRYVVLQAGKGGRQPLPTDTVEIDYIGWDFQGRAFDSTLPRGAPSKFPLTGLIKGWQEGVPLMRTGDTFRFWIPGKLAYDGLPGGDTPKGNLVFDVTLHAVVQEP</sequence>
<reference evidence="9" key="1">
    <citation type="journal article" date="2014" name="Int. J. Syst. Evol. Microbiol.">
        <title>Complete genome sequence of Corynebacterium casei LMG S-19264T (=DSM 44701T), isolated from a smear-ripened cheese.</title>
        <authorList>
            <consortium name="US DOE Joint Genome Institute (JGI-PGF)"/>
            <person name="Walter F."/>
            <person name="Albersmeier A."/>
            <person name="Kalinowski J."/>
            <person name="Ruckert C."/>
        </authorList>
    </citation>
    <scope>NUCLEOTIDE SEQUENCE</scope>
    <source>
        <strain evidence="9">CGMCC 1.12726</strain>
    </source>
</reference>
<evidence type="ECO:0000313" key="10">
    <source>
        <dbReference type="Proteomes" id="UP000632858"/>
    </source>
</evidence>
<protein>
    <recommendedName>
        <fullName evidence="6">Peptidyl-prolyl cis-trans isomerase</fullName>
        <ecNumber evidence="6">5.2.1.8</ecNumber>
    </recommendedName>
</protein>
<dbReference type="SUPFAM" id="SSF54534">
    <property type="entry name" value="FKBP-like"/>
    <property type="match status" value="1"/>
</dbReference>
<evidence type="ECO:0000256" key="1">
    <source>
        <dbReference type="ARBA" id="ARBA00000971"/>
    </source>
</evidence>
<gene>
    <name evidence="9" type="ORF">GCM10010960_18190</name>
</gene>
<dbReference type="PROSITE" id="PS50059">
    <property type="entry name" value="FKBP_PPIASE"/>
    <property type="match status" value="1"/>
</dbReference>
<dbReference type="EMBL" id="BMFO01000004">
    <property type="protein sequence ID" value="GGF96883.1"/>
    <property type="molecule type" value="Genomic_DNA"/>
</dbReference>
<comment type="caution">
    <text evidence="9">The sequence shown here is derived from an EMBL/GenBank/DDBJ whole genome shotgun (WGS) entry which is preliminary data.</text>
</comment>
<dbReference type="AlphaFoldDB" id="A0A917CU32"/>
<accession>A0A917CU32</accession>
<keyword evidence="4 5" id="KW-0413">Isomerase</keyword>
<evidence type="ECO:0000256" key="5">
    <source>
        <dbReference type="PROSITE-ProRule" id="PRU00277"/>
    </source>
</evidence>
<feature type="chain" id="PRO_5036881130" description="Peptidyl-prolyl cis-trans isomerase" evidence="7">
    <location>
        <begin position="21"/>
        <end position="161"/>
    </location>
</feature>
<feature type="domain" description="PPIase FKBP-type" evidence="8">
    <location>
        <begin position="74"/>
        <end position="158"/>
    </location>
</feature>
<dbReference type="InterPro" id="IPR046357">
    <property type="entry name" value="PPIase_dom_sf"/>
</dbReference>
<dbReference type="Gene3D" id="3.10.50.40">
    <property type="match status" value="1"/>
</dbReference>
<evidence type="ECO:0000256" key="4">
    <source>
        <dbReference type="ARBA" id="ARBA00023235"/>
    </source>
</evidence>
<dbReference type="InterPro" id="IPR001179">
    <property type="entry name" value="PPIase_FKBP_dom"/>
</dbReference>
<dbReference type="GO" id="GO:0003755">
    <property type="term" value="F:peptidyl-prolyl cis-trans isomerase activity"/>
    <property type="evidence" value="ECO:0007669"/>
    <property type="project" value="UniProtKB-UniRule"/>
</dbReference>
<organism evidence="9 10">
    <name type="scientific">Arenimonas maotaiensis</name>
    <dbReference type="NCBI Taxonomy" id="1446479"/>
    <lineage>
        <taxon>Bacteria</taxon>
        <taxon>Pseudomonadati</taxon>
        <taxon>Pseudomonadota</taxon>
        <taxon>Gammaproteobacteria</taxon>
        <taxon>Lysobacterales</taxon>
        <taxon>Lysobacteraceae</taxon>
        <taxon>Arenimonas</taxon>
    </lineage>
</organism>
<comment type="similarity">
    <text evidence="2 6">Belongs to the FKBP-type PPIase family.</text>
</comment>
<dbReference type="EC" id="5.2.1.8" evidence="6"/>
<dbReference type="PANTHER" id="PTHR43811">
    <property type="entry name" value="FKBP-TYPE PEPTIDYL-PROLYL CIS-TRANS ISOMERASE FKPA"/>
    <property type="match status" value="1"/>
</dbReference>
<evidence type="ECO:0000256" key="7">
    <source>
        <dbReference type="SAM" id="SignalP"/>
    </source>
</evidence>
<evidence type="ECO:0000256" key="3">
    <source>
        <dbReference type="ARBA" id="ARBA00023110"/>
    </source>
</evidence>
<evidence type="ECO:0000259" key="8">
    <source>
        <dbReference type="PROSITE" id="PS50059"/>
    </source>
</evidence>
<feature type="signal peptide" evidence="7">
    <location>
        <begin position="1"/>
        <end position="20"/>
    </location>
</feature>
<evidence type="ECO:0000313" key="9">
    <source>
        <dbReference type="EMBL" id="GGF96883.1"/>
    </source>
</evidence>
<dbReference type="Proteomes" id="UP000632858">
    <property type="component" value="Unassembled WGS sequence"/>
</dbReference>
<dbReference type="PANTHER" id="PTHR43811:SF57">
    <property type="entry name" value="FKBP-TYPE PEPTIDYL-PROLYL CIS-TRANS ISOMERASE FKPA-RELATED"/>
    <property type="match status" value="1"/>
</dbReference>
<dbReference type="RefSeq" id="WP_188450084.1">
    <property type="nucleotide sequence ID" value="NZ_BMFO01000004.1"/>
</dbReference>
<comment type="catalytic activity">
    <reaction evidence="1 5 6">
        <text>[protein]-peptidylproline (omega=180) = [protein]-peptidylproline (omega=0)</text>
        <dbReference type="Rhea" id="RHEA:16237"/>
        <dbReference type="Rhea" id="RHEA-COMP:10747"/>
        <dbReference type="Rhea" id="RHEA-COMP:10748"/>
        <dbReference type="ChEBI" id="CHEBI:83833"/>
        <dbReference type="ChEBI" id="CHEBI:83834"/>
        <dbReference type="EC" id="5.2.1.8"/>
    </reaction>
</comment>
<keyword evidence="3 5" id="KW-0697">Rotamase</keyword>
<dbReference type="Pfam" id="PF00254">
    <property type="entry name" value="FKBP_C"/>
    <property type="match status" value="1"/>
</dbReference>
<keyword evidence="7" id="KW-0732">Signal</keyword>
<proteinExistence type="inferred from homology"/>
<evidence type="ECO:0000256" key="2">
    <source>
        <dbReference type="ARBA" id="ARBA00006577"/>
    </source>
</evidence>
<evidence type="ECO:0000256" key="6">
    <source>
        <dbReference type="RuleBase" id="RU003915"/>
    </source>
</evidence>